<keyword evidence="3" id="KW-0805">Transcription regulation</keyword>
<keyword evidence="2" id="KW-0902">Two-component regulatory system</keyword>
<feature type="region of interest" description="Disordered" evidence="7">
    <location>
        <begin position="633"/>
        <end position="681"/>
    </location>
</feature>
<feature type="compositionally biased region" description="Pro residues" evidence="7">
    <location>
        <begin position="644"/>
        <end position="660"/>
    </location>
</feature>
<comment type="similarity">
    <text evidence="1">Belongs to the AfsR/DnrI/RedD regulatory family.</text>
</comment>
<evidence type="ECO:0000256" key="3">
    <source>
        <dbReference type="ARBA" id="ARBA00023015"/>
    </source>
</evidence>
<dbReference type="InterPro" id="IPR005158">
    <property type="entry name" value="BTAD"/>
</dbReference>
<dbReference type="CDD" id="cd15831">
    <property type="entry name" value="BTAD"/>
    <property type="match status" value="1"/>
</dbReference>
<reference evidence="9 10" key="1">
    <citation type="submission" date="2024-11" db="EMBL/GenBank/DDBJ databases">
        <title>The Natural Products Discovery Center: Release of the First 8490 Sequenced Strains for Exploring Actinobacteria Biosynthetic Diversity.</title>
        <authorList>
            <person name="Kalkreuter E."/>
            <person name="Kautsar S.A."/>
            <person name="Yang D."/>
            <person name="Bader C.D."/>
            <person name="Teijaro C.N."/>
            <person name="Fluegel L."/>
            <person name="Davis C.M."/>
            <person name="Simpson J.R."/>
            <person name="Lauterbach L."/>
            <person name="Steele A.D."/>
            <person name="Gui C."/>
            <person name="Meng S."/>
            <person name="Li G."/>
            <person name="Viehrig K."/>
            <person name="Ye F."/>
            <person name="Su P."/>
            <person name="Kiefer A.F."/>
            <person name="Nichols A."/>
            <person name="Cepeda A.J."/>
            <person name="Yan W."/>
            <person name="Fan B."/>
            <person name="Jiang Y."/>
            <person name="Adhikari A."/>
            <person name="Zheng C.-J."/>
            <person name="Schuster L."/>
            <person name="Cowan T.M."/>
            <person name="Smanski M.J."/>
            <person name="Chevrette M.G."/>
            <person name="De Carvalho L.P.S."/>
            <person name="Shen B."/>
        </authorList>
    </citation>
    <scope>NUCLEOTIDE SEQUENCE [LARGE SCALE GENOMIC DNA]</scope>
    <source>
        <strain evidence="9 10">NPDC020863</strain>
    </source>
</reference>
<accession>A0ABW8M1T9</accession>
<dbReference type="InterPro" id="IPR027417">
    <property type="entry name" value="P-loop_NTPase"/>
</dbReference>
<dbReference type="Gene3D" id="1.10.10.10">
    <property type="entry name" value="Winged helix-like DNA-binding domain superfamily/Winged helix DNA-binding domain"/>
    <property type="match status" value="1"/>
</dbReference>
<name>A0ABW8M1T9_9ACTN</name>
<dbReference type="Pfam" id="PF00486">
    <property type="entry name" value="Trans_reg_C"/>
    <property type="match status" value="1"/>
</dbReference>
<keyword evidence="10" id="KW-1185">Reference proteome</keyword>
<evidence type="ECO:0000256" key="1">
    <source>
        <dbReference type="ARBA" id="ARBA00005820"/>
    </source>
</evidence>
<evidence type="ECO:0000256" key="6">
    <source>
        <dbReference type="PROSITE-ProRule" id="PRU01091"/>
    </source>
</evidence>
<protein>
    <submittedName>
        <fullName evidence="9">BTAD domain-containing putative transcriptional regulator</fullName>
    </submittedName>
</protein>
<evidence type="ECO:0000313" key="10">
    <source>
        <dbReference type="Proteomes" id="UP001620295"/>
    </source>
</evidence>
<evidence type="ECO:0000256" key="4">
    <source>
        <dbReference type="ARBA" id="ARBA00023125"/>
    </source>
</evidence>
<dbReference type="InterPro" id="IPR011990">
    <property type="entry name" value="TPR-like_helical_dom_sf"/>
</dbReference>
<evidence type="ECO:0000259" key="8">
    <source>
        <dbReference type="PROSITE" id="PS51755"/>
    </source>
</evidence>
<dbReference type="InterPro" id="IPR001867">
    <property type="entry name" value="OmpR/PhoB-type_DNA-bd"/>
</dbReference>
<dbReference type="Gene3D" id="3.40.50.300">
    <property type="entry name" value="P-loop containing nucleotide triphosphate hydrolases"/>
    <property type="match status" value="1"/>
</dbReference>
<dbReference type="SUPFAM" id="SSF46894">
    <property type="entry name" value="C-terminal effector domain of the bipartite response regulators"/>
    <property type="match status" value="1"/>
</dbReference>
<dbReference type="RefSeq" id="WP_358644860.1">
    <property type="nucleotide sequence ID" value="NZ_JBFAEV010000033.1"/>
</dbReference>
<evidence type="ECO:0000256" key="2">
    <source>
        <dbReference type="ARBA" id="ARBA00023012"/>
    </source>
</evidence>
<keyword evidence="4 6" id="KW-0238">DNA-binding</keyword>
<proteinExistence type="inferred from homology"/>
<evidence type="ECO:0000256" key="5">
    <source>
        <dbReference type="ARBA" id="ARBA00023163"/>
    </source>
</evidence>
<evidence type="ECO:0000313" key="9">
    <source>
        <dbReference type="EMBL" id="MFK4272135.1"/>
    </source>
</evidence>
<dbReference type="Pfam" id="PF03704">
    <property type="entry name" value="BTAD"/>
    <property type="match status" value="1"/>
</dbReference>
<dbReference type="InterPro" id="IPR036388">
    <property type="entry name" value="WH-like_DNA-bd_sf"/>
</dbReference>
<dbReference type="EMBL" id="JBJDQH010000023">
    <property type="protein sequence ID" value="MFK4272135.1"/>
    <property type="molecule type" value="Genomic_DNA"/>
</dbReference>
<sequence length="696" mass="73531">MRYQLLGPVTATGPEGPVPVAGPKRRAVLAALLLNANRVVSESRLSHLVWGNDPPPSVRGQIQVHVSELRKHLGRSTILRQAPGYLIVVGPGELDLHVFDEAVARAREELEADRPEQAAERLRTVLDTWRGPALGGVTESLRALEVPGLNERRLSALEDYFDARLAAGRHLHTVGELQQEVGRHPFRERLQVQLMLALHRCGRTPEALQVYADTRARLASEVGIEPGRSLRDTHLRLLRDTTGCGTAGAAGRAPNPGVPALVPAVTPAGAPDGRGSLPEQALVPRQLPPDVPLFVGRREQLAYLDGLLAATATTTVVATVGGGPGVGKTSFAVHWAHLVHDRFPDGQLYVPLRQGGPDSPALDPAEAAATVLEAFGVPAPRIPAGRAARLGLYRSVLAGRRVLIVLDDAQDADQVRPLLPGVPGCLVVVTSRTRLVGLVAAEGAWPVTLDLLSAREAREFLAHRLGVARVAAEPEAADQLGEVCARLPLALAVVAARAATCPHFPLGAVVEELRDACVGLDALDSGDPATDLRAAFARSYRCLGAPAARLFRLLGLHPGPDITPAVAAGLLGEPVRRARALLAELSRAHLVTEDAPGRYRGHDLLRAYALELTLVHDTDEDRRAALHRLLAHPPHPAHRAARPLPAPAPTPTEPGRPAVPSPRLLPLAGPPAPGQDDADGQVAVTAASLGSCGGEA</sequence>
<feature type="DNA-binding region" description="OmpR/PhoB-type" evidence="6">
    <location>
        <begin position="1"/>
        <end position="89"/>
    </location>
</feature>
<dbReference type="SMART" id="SM01043">
    <property type="entry name" value="BTAD"/>
    <property type="match status" value="1"/>
</dbReference>
<dbReference type="PRINTS" id="PR00364">
    <property type="entry name" value="DISEASERSIST"/>
</dbReference>
<dbReference type="InterPro" id="IPR051677">
    <property type="entry name" value="AfsR-DnrI-RedD_regulator"/>
</dbReference>
<feature type="domain" description="OmpR/PhoB-type" evidence="8">
    <location>
        <begin position="1"/>
        <end position="89"/>
    </location>
</feature>
<dbReference type="SUPFAM" id="SSF48452">
    <property type="entry name" value="TPR-like"/>
    <property type="match status" value="1"/>
</dbReference>
<comment type="caution">
    <text evidence="9">The sequence shown here is derived from an EMBL/GenBank/DDBJ whole genome shotgun (WGS) entry which is preliminary data.</text>
</comment>
<dbReference type="PROSITE" id="PS51755">
    <property type="entry name" value="OMPR_PHOB"/>
    <property type="match status" value="1"/>
</dbReference>
<evidence type="ECO:0000256" key="7">
    <source>
        <dbReference type="SAM" id="MobiDB-lite"/>
    </source>
</evidence>
<dbReference type="PANTHER" id="PTHR35807">
    <property type="entry name" value="TRANSCRIPTIONAL REGULATOR REDD-RELATED"/>
    <property type="match status" value="1"/>
</dbReference>
<dbReference type="InterPro" id="IPR016032">
    <property type="entry name" value="Sig_transdc_resp-reg_C-effctor"/>
</dbReference>
<dbReference type="SMART" id="SM00862">
    <property type="entry name" value="Trans_reg_C"/>
    <property type="match status" value="1"/>
</dbReference>
<dbReference type="PANTHER" id="PTHR35807:SF1">
    <property type="entry name" value="TRANSCRIPTIONAL REGULATOR REDD"/>
    <property type="match status" value="1"/>
</dbReference>
<organism evidence="9 10">
    <name type="scientific">Streptomyces milbemycinicus</name>
    <dbReference type="NCBI Taxonomy" id="476552"/>
    <lineage>
        <taxon>Bacteria</taxon>
        <taxon>Bacillati</taxon>
        <taxon>Actinomycetota</taxon>
        <taxon>Actinomycetes</taxon>
        <taxon>Kitasatosporales</taxon>
        <taxon>Streptomycetaceae</taxon>
        <taxon>Streptomyces</taxon>
    </lineage>
</organism>
<dbReference type="Proteomes" id="UP001620295">
    <property type="component" value="Unassembled WGS sequence"/>
</dbReference>
<gene>
    <name evidence="9" type="ORF">ACI2L5_45675</name>
</gene>
<dbReference type="SUPFAM" id="SSF52540">
    <property type="entry name" value="P-loop containing nucleoside triphosphate hydrolases"/>
    <property type="match status" value="1"/>
</dbReference>
<keyword evidence="5" id="KW-0804">Transcription</keyword>
<dbReference type="Gene3D" id="1.25.40.10">
    <property type="entry name" value="Tetratricopeptide repeat domain"/>
    <property type="match status" value="1"/>
</dbReference>